<reference evidence="2 3" key="1">
    <citation type="journal article" date="2024" name="Commun. Biol.">
        <title>Comparative genomic analysis of thermophilic fungi reveals convergent evolutionary adaptations and gene losses.</title>
        <authorList>
            <person name="Steindorff A.S."/>
            <person name="Aguilar-Pontes M.V."/>
            <person name="Robinson A.J."/>
            <person name="Andreopoulos B."/>
            <person name="LaButti K."/>
            <person name="Kuo A."/>
            <person name="Mondo S."/>
            <person name="Riley R."/>
            <person name="Otillar R."/>
            <person name="Haridas S."/>
            <person name="Lipzen A."/>
            <person name="Grimwood J."/>
            <person name="Schmutz J."/>
            <person name="Clum A."/>
            <person name="Reid I.D."/>
            <person name="Moisan M.C."/>
            <person name="Butler G."/>
            <person name="Nguyen T.T.M."/>
            <person name="Dewar K."/>
            <person name="Conant G."/>
            <person name="Drula E."/>
            <person name="Henrissat B."/>
            <person name="Hansel C."/>
            <person name="Singer S."/>
            <person name="Hutchinson M.I."/>
            <person name="de Vries R.P."/>
            <person name="Natvig D.O."/>
            <person name="Powell A.J."/>
            <person name="Tsang A."/>
            <person name="Grigoriev I.V."/>
        </authorList>
    </citation>
    <scope>NUCLEOTIDE SEQUENCE [LARGE SCALE GENOMIC DNA]</scope>
    <source>
        <strain evidence="2 3">ATCC 24622</strain>
    </source>
</reference>
<proteinExistence type="predicted"/>
<organism evidence="2 3">
    <name type="scientific">Phialemonium thermophilum</name>
    <dbReference type="NCBI Taxonomy" id="223376"/>
    <lineage>
        <taxon>Eukaryota</taxon>
        <taxon>Fungi</taxon>
        <taxon>Dikarya</taxon>
        <taxon>Ascomycota</taxon>
        <taxon>Pezizomycotina</taxon>
        <taxon>Sordariomycetes</taxon>
        <taxon>Sordariomycetidae</taxon>
        <taxon>Cephalothecales</taxon>
        <taxon>Cephalothecaceae</taxon>
        <taxon>Phialemonium</taxon>
    </lineage>
</organism>
<feature type="compositionally biased region" description="Basic and acidic residues" evidence="1">
    <location>
        <begin position="105"/>
        <end position="122"/>
    </location>
</feature>
<feature type="compositionally biased region" description="Basic and acidic residues" evidence="1">
    <location>
        <begin position="580"/>
        <end position="591"/>
    </location>
</feature>
<feature type="compositionally biased region" description="Low complexity" evidence="1">
    <location>
        <begin position="914"/>
        <end position="929"/>
    </location>
</feature>
<keyword evidence="3" id="KW-1185">Reference proteome</keyword>
<protein>
    <recommendedName>
        <fullName evidence="4">Frequency clock protein</fullName>
    </recommendedName>
</protein>
<evidence type="ECO:0008006" key="4">
    <source>
        <dbReference type="Google" id="ProtNLM"/>
    </source>
</evidence>
<accession>A0ABR3Y7V9</accession>
<feature type="region of interest" description="Disordered" evidence="1">
    <location>
        <begin position="334"/>
        <end position="470"/>
    </location>
</feature>
<dbReference type="InterPro" id="IPR018554">
    <property type="entry name" value="FRQ"/>
</dbReference>
<feature type="region of interest" description="Disordered" evidence="1">
    <location>
        <begin position="537"/>
        <end position="609"/>
    </location>
</feature>
<evidence type="ECO:0000256" key="1">
    <source>
        <dbReference type="SAM" id="MobiDB-lite"/>
    </source>
</evidence>
<feature type="compositionally biased region" description="Polar residues" evidence="1">
    <location>
        <begin position="555"/>
        <end position="564"/>
    </location>
</feature>
<feature type="compositionally biased region" description="Polar residues" evidence="1">
    <location>
        <begin position="248"/>
        <end position="268"/>
    </location>
</feature>
<comment type="caution">
    <text evidence="2">The sequence shown here is derived from an EMBL/GenBank/DDBJ whole genome shotgun (WGS) entry which is preliminary data.</text>
</comment>
<gene>
    <name evidence="2" type="ORF">VTK73DRAFT_6783</name>
</gene>
<evidence type="ECO:0000313" key="3">
    <source>
        <dbReference type="Proteomes" id="UP001586593"/>
    </source>
</evidence>
<dbReference type="EMBL" id="JAZHXJ010000004">
    <property type="protein sequence ID" value="KAL1884114.1"/>
    <property type="molecule type" value="Genomic_DNA"/>
</dbReference>
<feature type="compositionally biased region" description="Basic and acidic residues" evidence="1">
    <location>
        <begin position="454"/>
        <end position="465"/>
    </location>
</feature>
<feature type="region of interest" description="Disordered" evidence="1">
    <location>
        <begin position="695"/>
        <end position="717"/>
    </location>
</feature>
<dbReference type="Proteomes" id="UP001586593">
    <property type="component" value="Unassembled WGS sequence"/>
</dbReference>
<feature type="region of interest" description="Disordered" evidence="1">
    <location>
        <begin position="847"/>
        <end position="929"/>
    </location>
</feature>
<feature type="compositionally biased region" description="Basic residues" evidence="1">
    <location>
        <begin position="380"/>
        <end position="389"/>
    </location>
</feature>
<feature type="compositionally biased region" description="Polar residues" evidence="1">
    <location>
        <begin position="695"/>
        <end position="706"/>
    </location>
</feature>
<dbReference type="Pfam" id="PF09421">
    <property type="entry name" value="FRQ"/>
    <property type="match status" value="2"/>
</dbReference>
<feature type="compositionally biased region" description="Gly residues" evidence="1">
    <location>
        <begin position="415"/>
        <end position="424"/>
    </location>
</feature>
<feature type="compositionally biased region" description="Basic and acidic residues" evidence="1">
    <location>
        <begin position="900"/>
        <end position="913"/>
    </location>
</feature>
<feature type="compositionally biased region" description="Acidic residues" evidence="1">
    <location>
        <begin position="863"/>
        <end position="886"/>
    </location>
</feature>
<feature type="region of interest" description="Disordered" evidence="1">
    <location>
        <begin position="1"/>
        <end position="152"/>
    </location>
</feature>
<feature type="region of interest" description="Disordered" evidence="1">
    <location>
        <begin position="215"/>
        <end position="284"/>
    </location>
</feature>
<sequence length="929" mass="100928">MAGTNHDPGSSPFTPMHNRGHPLPRRTAPENSVTLRNHRLARDASMKAAAAGDSGLGDPIGPPEQLSSEESNETNRSDTQAWFDRSNRNPTAAFEPVGMDVDPPFFHKETDSSAEERQEFPVRVRKSMHPSAPAAVTIGPARPKITHSSSADDYRSVIDDLTVENKRLREELRKYRQEGPDVLRKDRLFEIKVHGLARDKRRELEATLRDFVARLGDPVEAPSSRQKAGRHLPVAGSLRDSVSKHASPLSSQSRPADSAYATRSTVASSAAPKSIGTPFGAPSIAPNVRVFPEEKFDDYLQDVPPGLLPHHRFMTEKERKKLVVRRLEQLFTGQLGGRNERRRHKSPSVDAKSQDGITTMAVPGDSNAAREARIQPLRASPKKKAHSRKAQSTSSSGGRAKTELRGTADTDQDGSGSGSGNGIGDGKEIGKGSGRDSGHGQTTSSPEAAFPEQRPTRPRDLDPDRVQNPSENMDYIRHLGIDTSENAGHKKHRSQDVSPDADGWVYLNLLCNLAQLHMVNVTPSFIRAAVMEKSAKFQLSPDGQKVRWRGGTEGTKFSSDSSGENSHKSPSIDDTDESGETDHRKKQKTDTFDGGLTIAPSSKVPKTGWAQDAESLESFHYKPLFVRHVSSEETSFDGGTGSQVSLSELEENSKLGVSSRWGLSGSGSVPLAKKRRRDGAIIFYGGAPFCTDLSGDSGNASPSEATWASHEEQQLHEPSCILQRTPPGSPLRLRPLSEDPAIVSQLLGLASDNDIEEGESDDTGNFVFEFPCCDSPQTPQAQPVETILEPSGLGGVYPEDHFVVVVTTRRRLARQPPTASKLQHRGQQAAVELEYLSGRVRRLNPVPLPEPSIFFPPFRSDSETGDDGEESDIEDGGEDDDDEDSETSSLGLTSQRANPHRSEDTYPDGRDSSWDGNDGSDGDASSGSG</sequence>
<evidence type="ECO:0000313" key="2">
    <source>
        <dbReference type="EMBL" id="KAL1884114.1"/>
    </source>
</evidence>
<feature type="compositionally biased region" description="Basic and acidic residues" evidence="1">
    <location>
        <begin position="425"/>
        <end position="438"/>
    </location>
</feature>
<name>A0ABR3Y7V9_9PEZI</name>